<accession>A0A4Y2A947</accession>
<dbReference type="Proteomes" id="UP000499080">
    <property type="component" value="Unassembled WGS sequence"/>
</dbReference>
<dbReference type="EMBL" id="BGPR01000009">
    <property type="protein sequence ID" value="GBL76322.1"/>
    <property type="molecule type" value="Genomic_DNA"/>
</dbReference>
<dbReference type="GO" id="GO:0015074">
    <property type="term" value="P:DNA integration"/>
    <property type="evidence" value="ECO:0007669"/>
    <property type="project" value="InterPro"/>
</dbReference>
<protein>
    <recommendedName>
        <fullName evidence="1">Integrase catalytic domain-containing protein</fullName>
    </recommendedName>
</protein>
<evidence type="ECO:0000313" key="2">
    <source>
        <dbReference type="EMBL" id="GBL76322.1"/>
    </source>
</evidence>
<dbReference type="InterPro" id="IPR012337">
    <property type="entry name" value="RNaseH-like_sf"/>
</dbReference>
<dbReference type="PANTHER" id="PTHR37984">
    <property type="entry name" value="PROTEIN CBG26694"/>
    <property type="match status" value="1"/>
</dbReference>
<dbReference type="GO" id="GO:0003676">
    <property type="term" value="F:nucleic acid binding"/>
    <property type="evidence" value="ECO:0007669"/>
    <property type="project" value="InterPro"/>
</dbReference>
<dbReference type="InterPro" id="IPR001584">
    <property type="entry name" value="Integrase_cat-core"/>
</dbReference>
<organism evidence="2 3">
    <name type="scientific">Araneus ventricosus</name>
    <name type="common">Orbweaver spider</name>
    <name type="synonym">Epeira ventricosa</name>
    <dbReference type="NCBI Taxonomy" id="182803"/>
    <lineage>
        <taxon>Eukaryota</taxon>
        <taxon>Metazoa</taxon>
        <taxon>Ecdysozoa</taxon>
        <taxon>Arthropoda</taxon>
        <taxon>Chelicerata</taxon>
        <taxon>Arachnida</taxon>
        <taxon>Araneae</taxon>
        <taxon>Araneomorphae</taxon>
        <taxon>Entelegynae</taxon>
        <taxon>Araneoidea</taxon>
        <taxon>Araneidae</taxon>
        <taxon>Araneus</taxon>
    </lineage>
</organism>
<sequence length="156" mass="18019">MRKDIRNRVRACDKCQRAKVFKHTNAPFSTFSLPDARFSHIRIDYIRPFPPSNGYKYCLNIIDRYTRWSKEIPTVEILTETTARTLLSSWIYRFGTLVTNATDEGGNFESSSIRELTSVLGSHRIHSAFYHPQSNGMIEGFHWHLKSAIIAYESTG</sequence>
<dbReference type="PANTHER" id="PTHR37984:SF15">
    <property type="entry name" value="INTEGRASE CATALYTIC DOMAIN-CONTAINING PROTEIN"/>
    <property type="match status" value="1"/>
</dbReference>
<dbReference type="InterPro" id="IPR050951">
    <property type="entry name" value="Retrovirus_Pol_polyprotein"/>
</dbReference>
<reference evidence="2 3" key="1">
    <citation type="journal article" date="2019" name="Sci. Rep.">
        <title>Orb-weaving spider Araneus ventricosus genome elucidates the spidroin gene catalogue.</title>
        <authorList>
            <person name="Kono N."/>
            <person name="Nakamura H."/>
            <person name="Ohtoshi R."/>
            <person name="Moran D.A.P."/>
            <person name="Shinohara A."/>
            <person name="Yoshida Y."/>
            <person name="Fujiwara M."/>
            <person name="Mori M."/>
            <person name="Tomita M."/>
            <person name="Arakawa K."/>
        </authorList>
    </citation>
    <scope>NUCLEOTIDE SEQUENCE [LARGE SCALE GENOMIC DNA]</scope>
</reference>
<comment type="caution">
    <text evidence="2">The sequence shown here is derived from an EMBL/GenBank/DDBJ whole genome shotgun (WGS) entry which is preliminary data.</text>
</comment>
<dbReference type="OrthoDB" id="10048726at2759"/>
<dbReference type="PROSITE" id="PS50994">
    <property type="entry name" value="INTEGRASE"/>
    <property type="match status" value="1"/>
</dbReference>
<dbReference type="InterPro" id="IPR036397">
    <property type="entry name" value="RNaseH_sf"/>
</dbReference>
<evidence type="ECO:0000259" key="1">
    <source>
        <dbReference type="PROSITE" id="PS50994"/>
    </source>
</evidence>
<evidence type="ECO:0000313" key="3">
    <source>
        <dbReference type="Proteomes" id="UP000499080"/>
    </source>
</evidence>
<dbReference type="Gene3D" id="3.30.420.10">
    <property type="entry name" value="Ribonuclease H-like superfamily/Ribonuclease H"/>
    <property type="match status" value="1"/>
</dbReference>
<name>A0A4Y2A947_ARAVE</name>
<keyword evidence="3" id="KW-1185">Reference proteome</keyword>
<proteinExistence type="predicted"/>
<feature type="domain" description="Integrase catalytic" evidence="1">
    <location>
        <begin position="30"/>
        <end position="156"/>
    </location>
</feature>
<dbReference type="AlphaFoldDB" id="A0A4Y2A947"/>
<dbReference type="SUPFAM" id="SSF53098">
    <property type="entry name" value="Ribonuclease H-like"/>
    <property type="match status" value="1"/>
</dbReference>
<gene>
    <name evidence="2" type="ORF">AVEN_234565_1</name>
</gene>